<evidence type="ECO:0000259" key="14">
    <source>
        <dbReference type="PROSITE" id="PS50862"/>
    </source>
</evidence>
<dbReference type="FunFam" id="2.40.50.140:FF:000050">
    <property type="entry name" value="Lysine--tRNA ligase"/>
    <property type="match status" value="1"/>
</dbReference>
<evidence type="ECO:0000313" key="16">
    <source>
        <dbReference type="Proteomes" id="UP000009168"/>
    </source>
</evidence>
<feature type="domain" description="Aminoacyl-transfer RNA synthetases class-II family profile" evidence="14">
    <location>
        <begin position="314"/>
        <end position="643"/>
    </location>
</feature>
<gene>
    <name evidence="15" type="ORF">TTHERM_00691520</name>
</gene>
<dbReference type="InterPro" id="IPR034762">
    <property type="entry name" value="Lys-tRNA-ligase_II_bac/euk"/>
</dbReference>
<evidence type="ECO:0000256" key="4">
    <source>
        <dbReference type="ARBA" id="ARBA00022490"/>
    </source>
</evidence>
<evidence type="ECO:0000256" key="13">
    <source>
        <dbReference type="SAM" id="MobiDB-lite"/>
    </source>
</evidence>
<name>I7LT60_TETTS</name>
<proteinExistence type="inferred from homology"/>
<dbReference type="HAMAP" id="MF_00252">
    <property type="entry name" value="Lys_tRNA_synth_class2"/>
    <property type="match status" value="1"/>
</dbReference>
<evidence type="ECO:0000256" key="9">
    <source>
        <dbReference type="ARBA" id="ARBA00023146"/>
    </source>
</evidence>
<dbReference type="CDD" id="cd04322">
    <property type="entry name" value="LysRS_N"/>
    <property type="match status" value="1"/>
</dbReference>
<evidence type="ECO:0000256" key="6">
    <source>
        <dbReference type="ARBA" id="ARBA00022741"/>
    </source>
</evidence>
<keyword evidence="8" id="KW-0648">Protein biosynthesis</keyword>
<dbReference type="InParanoid" id="I7LT60"/>
<dbReference type="InterPro" id="IPR006195">
    <property type="entry name" value="aa-tRNA-synth_II"/>
</dbReference>
<dbReference type="Pfam" id="PF00152">
    <property type="entry name" value="tRNA-synt_2"/>
    <property type="match status" value="1"/>
</dbReference>
<dbReference type="SUPFAM" id="SSF55681">
    <property type="entry name" value="Class II aaRS and biotin synthetases"/>
    <property type="match status" value="1"/>
</dbReference>
<evidence type="ECO:0000256" key="1">
    <source>
        <dbReference type="ARBA" id="ARBA00004496"/>
    </source>
</evidence>
<evidence type="ECO:0000256" key="7">
    <source>
        <dbReference type="ARBA" id="ARBA00022840"/>
    </source>
</evidence>
<dbReference type="Proteomes" id="UP000009168">
    <property type="component" value="Unassembled WGS sequence"/>
</dbReference>
<dbReference type="RefSeq" id="XP_001032117.1">
    <property type="nucleotide sequence ID" value="XM_001032117.2"/>
</dbReference>
<reference evidence="16" key="1">
    <citation type="journal article" date="2006" name="PLoS Biol.">
        <title>Macronuclear genome sequence of the ciliate Tetrahymena thermophila, a model eukaryote.</title>
        <authorList>
            <person name="Eisen J.A."/>
            <person name="Coyne R.S."/>
            <person name="Wu M."/>
            <person name="Wu D."/>
            <person name="Thiagarajan M."/>
            <person name="Wortman J.R."/>
            <person name="Badger J.H."/>
            <person name="Ren Q."/>
            <person name="Amedeo P."/>
            <person name="Jones K.M."/>
            <person name="Tallon L.J."/>
            <person name="Delcher A.L."/>
            <person name="Salzberg S.L."/>
            <person name="Silva J.C."/>
            <person name="Haas B.J."/>
            <person name="Majoros W.H."/>
            <person name="Farzad M."/>
            <person name="Carlton J.M."/>
            <person name="Smith R.K. Jr."/>
            <person name="Garg J."/>
            <person name="Pearlman R.E."/>
            <person name="Karrer K.M."/>
            <person name="Sun L."/>
            <person name="Manning G."/>
            <person name="Elde N.C."/>
            <person name="Turkewitz A.P."/>
            <person name="Asai D.J."/>
            <person name="Wilkes D.E."/>
            <person name="Wang Y."/>
            <person name="Cai H."/>
            <person name="Collins K."/>
            <person name="Stewart B.A."/>
            <person name="Lee S.R."/>
            <person name="Wilamowska K."/>
            <person name="Weinberg Z."/>
            <person name="Ruzzo W.L."/>
            <person name="Wloga D."/>
            <person name="Gaertig J."/>
            <person name="Frankel J."/>
            <person name="Tsao C.-C."/>
            <person name="Gorovsky M.A."/>
            <person name="Keeling P.J."/>
            <person name="Waller R.F."/>
            <person name="Patron N.J."/>
            <person name="Cherry J.M."/>
            <person name="Stover N.A."/>
            <person name="Krieger C.J."/>
            <person name="del Toro C."/>
            <person name="Ryder H.F."/>
            <person name="Williamson S.C."/>
            <person name="Barbeau R.A."/>
            <person name="Hamilton E.P."/>
            <person name="Orias E."/>
        </authorList>
    </citation>
    <scope>NUCLEOTIDE SEQUENCE [LARGE SCALE GENOMIC DNA]</scope>
    <source>
        <strain evidence="16">SB210</strain>
    </source>
</reference>
<dbReference type="GO" id="GO:0005524">
    <property type="term" value="F:ATP binding"/>
    <property type="evidence" value="ECO:0007669"/>
    <property type="project" value="UniProtKB-KW"/>
</dbReference>
<keyword evidence="16" id="KW-1185">Reference proteome</keyword>
<dbReference type="InterPro" id="IPR002313">
    <property type="entry name" value="Lys-tRNA-ligase_II"/>
</dbReference>
<dbReference type="GO" id="GO:0005829">
    <property type="term" value="C:cytosol"/>
    <property type="evidence" value="ECO:0007669"/>
    <property type="project" value="TreeGrafter"/>
</dbReference>
<keyword evidence="4" id="KW-0963">Cytoplasm</keyword>
<dbReference type="InterPro" id="IPR045864">
    <property type="entry name" value="aa-tRNA-synth_II/BPL/LPL"/>
</dbReference>
<dbReference type="EMBL" id="GG662490">
    <property type="protein sequence ID" value="EAR84454.1"/>
    <property type="molecule type" value="Genomic_DNA"/>
</dbReference>
<dbReference type="Pfam" id="PF01336">
    <property type="entry name" value="tRNA_anti-codon"/>
    <property type="match status" value="1"/>
</dbReference>
<sequence length="659" mass="76073">MHAIKILQNAGRLPILQRSILTGRNLQIGAIKKFRQFNLVQQNKYFFSLNNQENNSNNKQYQEMADQKPEVKNVEQEIETGESKQREGESKNAYKARLKQEKLEKEKAEKAAKKAAEEAAKGEKAATKKVDEEELDPTAYYENRCKAVQDLMTTGKPYPYPHKFDVSHSISQFIEEFDPKLTENGQTIDTIVTIGARITSFRASGKALIFYQVQQEGKKLQVLANKSVYTDAEYSFEEINSLFKRGDIIGITGKPTRSKTGELSIAPTKLQLLSPCLHMLPSLHTGLKDMETRYRKRYLDLIMNNSSRNNFITRTKIISYIRRYLDDRNFLEVETPQMNMIPGGAAARPFVTHHNDLNMDIFMRIAPELYLKNLVVGGFERVYEIGKQFRNEGIDRTHNPEFTSIELYQAYADYEDMMKLTEDLLSSLVMKLTGSYKIKFHPEGKENPDNSYEIDFTPPFKRVPMMETLSEKLGGVKMPENYDTEEAREFFDKLCVQHNVACSAPRSTTRLIDKLVGHFIEVDCKNPTFLMEHPQIMSPLAKYHRSKPNVTERFELFVNYYELCNAFTELNDPFKQRKIFVQQIEEKNKGDVEAMGYDKDFCDCLEHALPPTGGWGLGIDRLVMLLTDNIYIQEVLLFPAMKPILENKKEEEEIKDKTE</sequence>
<keyword evidence="5 15" id="KW-0436">Ligase</keyword>
<dbReference type="InterPro" id="IPR004365">
    <property type="entry name" value="NA-bd_OB_tRNA"/>
</dbReference>
<dbReference type="FunFam" id="3.30.930.10:FF:000238">
    <property type="entry name" value="Lysine--tRNA ligase"/>
    <property type="match status" value="1"/>
</dbReference>
<evidence type="ECO:0000256" key="5">
    <source>
        <dbReference type="ARBA" id="ARBA00022598"/>
    </source>
</evidence>
<feature type="region of interest" description="Disordered" evidence="13">
    <location>
        <begin position="66"/>
        <end position="130"/>
    </location>
</feature>
<dbReference type="FunCoup" id="I7LT60">
    <property type="interactions" value="710"/>
</dbReference>
<dbReference type="PANTHER" id="PTHR42918">
    <property type="entry name" value="LYSYL-TRNA SYNTHETASE"/>
    <property type="match status" value="1"/>
</dbReference>
<dbReference type="InterPro" id="IPR012340">
    <property type="entry name" value="NA-bd_OB-fold"/>
</dbReference>
<dbReference type="InterPro" id="IPR018149">
    <property type="entry name" value="Lys-tRNA-synth_II_C"/>
</dbReference>
<comment type="similarity">
    <text evidence="2">Belongs to the class-II aminoacyl-tRNA synthetase family.</text>
</comment>
<comment type="catalytic activity">
    <reaction evidence="11 12">
        <text>tRNA(Lys) + L-lysine + ATP = L-lysyl-tRNA(Lys) + AMP + diphosphate</text>
        <dbReference type="Rhea" id="RHEA:20792"/>
        <dbReference type="Rhea" id="RHEA-COMP:9696"/>
        <dbReference type="Rhea" id="RHEA-COMP:9697"/>
        <dbReference type="ChEBI" id="CHEBI:30616"/>
        <dbReference type="ChEBI" id="CHEBI:32551"/>
        <dbReference type="ChEBI" id="CHEBI:33019"/>
        <dbReference type="ChEBI" id="CHEBI:78442"/>
        <dbReference type="ChEBI" id="CHEBI:78529"/>
        <dbReference type="ChEBI" id="CHEBI:456215"/>
        <dbReference type="EC" id="6.1.1.6"/>
    </reaction>
</comment>
<dbReference type="CDD" id="cd00775">
    <property type="entry name" value="LysRS_core"/>
    <property type="match status" value="1"/>
</dbReference>
<protein>
    <recommendedName>
        <fullName evidence="3 12">Lysine--tRNA ligase</fullName>
        <ecNumber evidence="3 12">6.1.1.6</ecNumber>
    </recommendedName>
    <alternativeName>
        <fullName evidence="10 12">Lysyl-tRNA synthetase</fullName>
    </alternativeName>
</protein>
<keyword evidence="6" id="KW-0547">Nucleotide-binding</keyword>
<dbReference type="NCBIfam" id="NF001756">
    <property type="entry name" value="PRK00484.1"/>
    <property type="match status" value="1"/>
</dbReference>
<dbReference type="AlphaFoldDB" id="I7LT60"/>
<dbReference type="PRINTS" id="PR00982">
    <property type="entry name" value="TRNASYNTHLYS"/>
</dbReference>
<dbReference type="STRING" id="312017.I7LT60"/>
<dbReference type="InterPro" id="IPR004364">
    <property type="entry name" value="Aa-tRNA-synt_II"/>
</dbReference>
<dbReference type="PIRSF" id="PIRSF039101">
    <property type="entry name" value="LysRS2"/>
    <property type="match status" value="1"/>
</dbReference>
<keyword evidence="9" id="KW-0030">Aminoacyl-tRNA synthetase</keyword>
<dbReference type="InterPro" id="IPR044136">
    <property type="entry name" value="Lys-tRNA-ligase_II_N"/>
</dbReference>
<evidence type="ECO:0000256" key="11">
    <source>
        <dbReference type="ARBA" id="ARBA00048573"/>
    </source>
</evidence>
<dbReference type="PANTHER" id="PTHR42918:SF9">
    <property type="entry name" value="LYSINE--TRNA LIGASE"/>
    <property type="match status" value="1"/>
</dbReference>
<dbReference type="NCBIfam" id="TIGR00499">
    <property type="entry name" value="lysS_bact"/>
    <property type="match status" value="1"/>
</dbReference>
<dbReference type="GeneID" id="7830795"/>
<comment type="subcellular location">
    <subcellularLocation>
        <location evidence="1">Cytoplasm</location>
    </subcellularLocation>
</comment>
<dbReference type="OMA" id="DFRNEGM"/>
<dbReference type="GO" id="GO:0000049">
    <property type="term" value="F:tRNA binding"/>
    <property type="evidence" value="ECO:0007669"/>
    <property type="project" value="TreeGrafter"/>
</dbReference>
<dbReference type="GO" id="GO:0004824">
    <property type="term" value="F:lysine-tRNA ligase activity"/>
    <property type="evidence" value="ECO:0007669"/>
    <property type="project" value="UniProtKB-EC"/>
</dbReference>
<dbReference type="Gene3D" id="2.40.50.140">
    <property type="entry name" value="Nucleic acid-binding proteins"/>
    <property type="match status" value="1"/>
</dbReference>
<evidence type="ECO:0000256" key="12">
    <source>
        <dbReference type="RuleBase" id="RU003748"/>
    </source>
</evidence>
<evidence type="ECO:0000313" key="15">
    <source>
        <dbReference type="EMBL" id="EAR84454.1"/>
    </source>
</evidence>
<dbReference type="eggNOG" id="KOG1885">
    <property type="taxonomic scope" value="Eukaryota"/>
</dbReference>
<dbReference type="KEGG" id="tet:TTHERM_00691520"/>
<dbReference type="EC" id="6.1.1.6" evidence="3 12"/>
<evidence type="ECO:0000256" key="2">
    <source>
        <dbReference type="ARBA" id="ARBA00008226"/>
    </source>
</evidence>
<keyword evidence="7" id="KW-0067">ATP-binding</keyword>
<dbReference type="PROSITE" id="PS50862">
    <property type="entry name" value="AA_TRNA_LIGASE_II"/>
    <property type="match status" value="1"/>
</dbReference>
<dbReference type="OrthoDB" id="21243at2759"/>
<accession>I7LT60</accession>
<evidence type="ECO:0000256" key="3">
    <source>
        <dbReference type="ARBA" id="ARBA00013166"/>
    </source>
</evidence>
<dbReference type="HOGENOM" id="CLU_008255_6_0_1"/>
<organism evidence="15 16">
    <name type="scientific">Tetrahymena thermophila (strain SB210)</name>
    <dbReference type="NCBI Taxonomy" id="312017"/>
    <lineage>
        <taxon>Eukaryota</taxon>
        <taxon>Sar</taxon>
        <taxon>Alveolata</taxon>
        <taxon>Ciliophora</taxon>
        <taxon>Intramacronucleata</taxon>
        <taxon>Oligohymenophorea</taxon>
        <taxon>Hymenostomatida</taxon>
        <taxon>Tetrahymenina</taxon>
        <taxon>Tetrahymenidae</taxon>
        <taxon>Tetrahymena</taxon>
    </lineage>
</organism>
<dbReference type="SUPFAM" id="SSF50249">
    <property type="entry name" value="Nucleic acid-binding proteins"/>
    <property type="match status" value="1"/>
</dbReference>
<evidence type="ECO:0000256" key="8">
    <source>
        <dbReference type="ARBA" id="ARBA00022917"/>
    </source>
</evidence>
<dbReference type="GO" id="GO:0006430">
    <property type="term" value="P:lysyl-tRNA aminoacylation"/>
    <property type="evidence" value="ECO:0007669"/>
    <property type="project" value="InterPro"/>
</dbReference>
<evidence type="ECO:0000256" key="10">
    <source>
        <dbReference type="ARBA" id="ARBA00030563"/>
    </source>
</evidence>
<dbReference type="Gene3D" id="3.30.930.10">
    <property type="entry name" value="Bira Bifunctional Protein, Domain 2"/>
    <property type="match status" value="1"/>
</dbReference>